<comment type="caution">
    <text evidence="2">The sequence shown here is derived from an EMBL/GenBank/DDBJ whole genome shotgun (WGS) entry which is preliminary data.</text>
</comment>
<evidence type="ECO:0000256" key="1">
    <source>
        <dbReference type="SAM" id="MobiDB-lite"/>
    </source>
</evidence>
<sequence>MSDRSSLQGLPLISSKDHRSLGRQRRPSDADGERRIRRGVYVASEQWDRADDAARYVSRIRAVAATRMTDIVFSHQSAAVLLGLPLLGGSPLAVHATTSPASRRRSRAGVMWHHVRLEGGEAVGEFDGRIKYSRNRLPGEASVEDVVWAEKRREDDLRAAQSEVVRWTWQDALDGTSLITALARHGIAASAPHRSLPVFTKGKS</sequence>
<reference evidence="2 3" key="1">
    <citation type="submission" date="2018-12" db="EMBL/GenBank/DDBJ databases">
        <authorList>
            <person name="Li F."/>
        </authorList>
    </citation>
    <scope>NUCLEOTIDE SEQUENCE [LARGE SCALE GENOMIC DNA]</scope>
    <source>
        <strain evidence="2 3">8H24J-4-2</strain>
    </source>
</reference>
<keyword evidence="3" id="KW-1185">Reference proteome</keyword>
<dbReference type="AlphaFoldDB" id="A0A3S3ZKZ5"/>
<dbReference type="Proteomes" id="UP000288603">
    <property type="component" value="Unassembled WGS sequence"/>
</dbReference>
<evidence type="ECO:0000313" key="2">
    <source>
        <dbReference type="EMBL" id="RWZ59274.1"/>
    </source>
</evidence>
<proteinExistence type="predicted"/>
<feature type="region of interest" description="Disordered" evidence="1">
    <location>
        <begin position="1"/>
        <end position="33"/>
    </location>
</feature>
<feature type="compositionally biased region" description="Basic and acidic residues" evidence="1">
    <location>
        <begin position="15"/>
        <end position="33"/>
    </location>
</feature>
<evidence type="ECO:0008006" key="4">
    <source>
        <dbReference type="Google" id="ProtNLM"/>
    </source>
</evidence>
<dbReference type="EMBL" id="RZNC01000005">
    <property type="protein sequence ID" value="RWZ59274.1"/>
    <property type="molecule type" value="Genomic_DNA"/>
</dbReference>
<name>A0A3S3ZKZ5_9MICO</name>
<dbReference type="OrthoDB" id="5517693at2"/>
<evidence type="ECO:0000313" key="3">
    <source>
        <dbReference type="Proteomes" id="UP000288603"/>
    </source>
</evidence>
<gene>
    <name evidence="2" type="ORF">ELQ92_13525</name>
</gene>
<accession>A0A3S3ZKZ5</accession>
<dbReference type="RefSeq" id="WP_128499846.1">
    <property type="nucleotide sequence ID" value="NZ_RZNC01000005.1"/>
</dbReference>
<organism evidence="2 3">
    <name type="scientific">Labedella populi</name>
    <dbReference type="NCBI Taxonomy" id="2498850"/>
    <lineage>
        <taxon>Bacteria</taxon>
        <taxon>Bacillati</taxon>
        <taxon>Actinomycetota</taxon>
        <taxon>Actinomycetes</taxon>
        <taxon>Micrococcales</taxon>
        <taxon>Microbacteriaceae</taxon>
        <taxon>Labedella</taxon>
    </lineage>
</organism>
<protein>
    <recommendedName>
        <fullName evidence="4">Type IV toxin-antitoxin system AbiEi family antitoxin domain-containing protein</fullName>
    </recommendedName>
</protein>